<evidence type="ECO:0000313" key="2">
    <source>
        <dbReference type="Proteomes" id="UP000034837"/>
    </source>
</evidence>
<comment type="caution">
    <text evidence="1">The sequence shown here is derived from an EMBL/GenBank/DDBJ whole genome shotgun (WGS) entry which is preliminary data.</text>
</comment>
<organism evidence="1 2">
    <name type="scientific">Candidatus Magasanikbacteria bacterium GW2011_GWA2_42_32</name>
    <dbReference type="NCBI Taxonomy" id="1619039"/>
    <lineage>
        <taxon>Bacteria</taxon>
        <taxon>Candidatus Magasanikiibacteriota</taxon>
    </lineage>
</organism>
<evidence type="ECO:0000313" key="1">
    <source>
        <dbReference type="EMBL" id="KKS53988.1"/>
    </source>
</evidence>
<sequence length="250" mass="27728">MRQSPQVEVFRGHWEECLKHLDTRITVKAPRGLPGAAQARKPLADFCGVKIPSVTRWFSGAILPNGTELIKLLCYLDLMGYKVIELERMQPGRRGFAELIGFGLLSIEQAAELIGYANTATLYQVLHGRQNSDEEKDQKMWDIWKEKSRELELRKAEARKQNGSESLPVVDQGAEKSSPVLATSGRISRHTAAIIVAVGLQSLLEEDLFEDFSENDCAELRQTAYKLLGLLMKFSGLGSWLATLPGKGGG</sequence>
<proteinExistence type="predicted"/>
<accession>A0A0G1CWI4</accession>
<reference evidence="1 2" key="1">
    <citation type="journal article" date="2015" name="Nature">
        <title>rRNA introns, odd ribosomes, and small enigmatic genomes across a large radiation of phyla.</title>
        <authorList>
            <person name="Brown C.T."/>
            <person name="Hug L.A."/>
            <person name="Thomas B.C."/>
            <person name="Sharon I."/>
            <person name="Castelle C.J."/>
            <person name="Singh A."/>
            <person name="Wilkins M.J."/>
            <person name="Williams K.H."/>
            <person name="Banfield J.F."/>
        </authorList>
    </citation>
    <scope>NUCLEOTIDE SEQUENCE [LARGE SCALE GENOMIC DNA]</scope>
</reference>
<dbReference type="EMBL" id="LCDO01000043">
    <property type="protein sequence ID" value="KKS53988.1"/>
    <property type="molecule type" value="Genomic_DNA"/>
</dbReference>
<dbReference type="Proteomes" id="UP000034837">
    <property type="component" value="Unassembled WGS sequence"/>
</dbReference>
<dbReference type="AlphaFoldDB" id="A0A0G1CWI4"/>
<protein>
    <submittedName>
        <fullName evidence="1">Uncharacterized protein</fullName>
    </submittedName>
</protein>
<name>A0A0G1CWI4_9BACT</name>
<gene>
    <name evidence="1" type="ORF">UV20_C0043G0010</name>
</gene>